<dbReference type="Proteomes" id="UP000814033">
    <property type="component" value="Unassembled WGS sequence"/>
</dbReference>
<organism evidence="1 2">
    <name type="scientific">Auriscalpium vulgare</name>
    <dbReference type="NCBI Taxonomy" id="40419"/>
    <lineage>
        <taxon>Eukaryota</taxon>
        <taxon>Fungi</taxon>
        <taxon>Dikarya</taxon>
        <taxon>Basidiomycota</taxon>
        <taxon>Agaricomycotina</taxon>
        <taxon>Agaricomycetes</taxon>
        <taxon>Russulales</taxon>
        <taxon>Auriscalpiaceae</taxon>
        <taxon>Auriscalpium</taxon>
    </lineage>
</organism>
<comment type="caution">
    <text evidence="1">The sequence shown here is derived from an EMBL/GenBank/DDBJ whole genome shotgun (WGS) entry which is preliminary data.</text>
</comment>
<proteinExistence type="predicted"/>
<accession>A0ACB8RG99</accession>
<sequence length="440" mass="48689">MPSAGNQQDAKVIIENLKKELQKAHDVIEAQSIAIQTLKKAAVSADHDDLEHSSEDESEANGTQLPKLFRDLDGLPRCSECGWEAVDGLCQSCETEHEYASDDEREALKELGPAAGTSTDHDMLNPDRQLAPRGTTPLLDVEPVTVSPISSNLFHPYVNRDVELNTLLTRGATKLMCVTFMLEYAKPTGIVAWADDALFDEFSGPGMKTGDRWKIHLGRRICLADDDLDGSAFVEELVEEAMIFPPTDRAEKGLWETVLEEGRTWVTRPAVARPSTEGGLQNAGEDQSTDEEYDSDDSLTTYTRGYRERLDRALEVTSDEEREQRASALFVDEYADSEPEDDMDLDSDPDWLFGADRVFDSTEDDDESQTQETGAAGAISTSGAGPPVDSEAVDEGIMSDADSDFDSDETMSGDEVIIEESREHIRRVNMAAQWPREMYI</sequence>
<name>A0ACB8RG99_9AGAM</name>
<protein>
    <submittedName>
        <fullName evidence="1">Uncharacterized protein</fullName>
    </submittedName>
</protein>
<dbReference type="EMBL" id="MU276040">
    <property type="protein sequence ID" value="KAI0042940.1"/>
    <property type="molecule type" value="Genomic_DNA"/>
</dbReference>
<gene>
    <name evidence="1" type="ORF">FA95DRAFT_1682221</name>
</gene>
<evidence type="ECO:0000313" key="1">
    <source>
        <dbReference type="EMBL" id="KAI0042940.1"/>
    </source>
</evidence>
<evidence type="ECO:0000313" key="2">
    <source>
        <dbReference type="Proteomes" id="UP000814033"/>
    </source>
</evidence>
<keyword evidence="2" id="KW-1185">Reference proteome</keyword>
<reference evidence="1" key="1">
    <citation type="submission" date="2021-02" db="EMBL/GenBank/DDBJ databases">
        <authorList>
            <consortium name="DOE Joint Genome Institute"/>
            <person name="Ahrendt S."/>
            <person name="Looney B.P."/>
            <person name="Miyauchi S."/>
            <person name="Morin E."/>
            <person name="Drula E."/>
            <person name="Courty P.E."/>
            <person name="Chicoki N."/>
            <person name="Fauchery L."/>
            <person name="Kohler A."/>
            <person name="Kuo A."/>
            <person name="Labutti K."/>
            <person name="Pangilinan J."/>
            <person name="Lipzen A."/>
            <person name="Riley R."/>
            <person name="Andreopoulos W."/>
            <person name="He G."/>
            <person name="Johnson J."/>
            <person name="Barry K.W."/>
            <person name="Grigoriev I.V."/>
            <person name="Nagy L."/>
            <person name="Hibbett D."/>
            <person name="Henrissat B."/>
            <person name="Matheny P.B."/>
            <person name="Labbe J."/>
            <person name="Martin F."/>
        </authorList>
    </citation>
    <scope>NUCLEOTIDE SEQUENCE</scope>
    <source>
        <strain evidence="1">FP105234-sp</strain>
    </source>
</reference>
<reference evidence="1" key="2">
    <citation type="journal article" date="2022" name="New Phytol.">
        <title>Evolutionary transition to the ectomycorrhizal habit in the genomes of a hyperdiverse lineage of mushroom-forming fungi.</title>
        <authorList>
            <person name="Looney B."/>
            <person name="Miyauchi S."/>
            <person name="Morin E."/>
            <person name="Drula E."/>
            <person name="Courty P.E."/>
            <person name="Kohler A."/>
            <person name="Kuo A."/>
            <person name="LaButti K."/>
            <person name="Pangilinan J."/>
            <person name="Lipzen A."/>
            <person name="Riley R."/>
            <person name="Andreopoulos W."/>
            <person name="He G."/>
            <person name="Johnson J."/>
            <person name="Nolan M."/>
            <person name="Tritt A."/>
            <person name="Barry K.W."/>
            <person name="Grigoriev I.V."/>
            <person name="Nagy L.G."/>
            <person name="Hibbett D."/>
            <person name="Henrissat B."/>
            <person name="Matheny P.B."/>
            <person name="Labbe J."/>
            <person name="Martin F.M."/>
        </authorList>
    </citation>
    <scope>NUCLEOTIDE SEQUENCE</scope>
    <source>
        <strain evidence="1">FP105234-sp</strain>
    </source>
</reference>